<reference evidence="1 2" key="1">
    <citation type="journal article" date="2021" name="Elife">
        <title>Chloroplast acquisition without the gene transfer in kleptoplastic sea slugs, Plakobranchus ocellatus.</title>
        <authorList>
            <person name="Maeda T."/>
            <person name="Takahashi S."/>
            <person name="Yoshida T."/>
            <person name="Shimamura S."/>
            <person name="Takaki Y."/>
            <person name="Nagai Y."/>
            <person name="Toyoda A."/>
            <person name="Suzuki Y."/>
            <person name="Arimoto A."/>
            <person name="Ishii H."/>
            <person name="Satoh N."/>
            <person name="Nishiyama T."/>
            <person name="Hasebe M."/>
            <person name="Maruyama T."/>
            <person name="Minagawa J."/>
            <person name="Obokata J."/>
            <person name="Shigenobu S."/>
        </authorList>
    </citation>
    <scope>NUCLEOTIDE SEQUENCE [LARGE SCALE GENOMIC DNA]</scope>
</reference>
<proteinExistence type="predicted"/>
<evidence type="ECO:0000313" key="1">
    <source>
        <dbReference type="EMBL" id="GFR86597.1"/>
    </source>
</evidence>
<sequence>MGSSWEFTIIIIWVPSRRRGWMPRISDYLYLHLALSTAASAASPISMLAISTISCPKVSYKPDPTLERSDCDHTNRIDGGRKWTQLYVDIPHSDAISNRSITPLSSKAQAQTVVASTRPMTHGSK</sequence>
<gene>
    <name evidence="1" type="ORF">ElyMa_004202600</name>
</gene>
<accession>A0AAV4GMA7</accession>
<organism evidence="1 2">
    <name type="scientific">Elysia marginata</name>
    <dbReference type="NCBI Taxonomy" id="1093978"/>
    <lineage>
        <taxon>Eukaryota</taxon>
        <taxon>Metazoa</taxon>
        <taxon>Spiralia</taxon>
        <taxon>Lophotrochozoa</taxon>
        <taxon>Mollusca</taxon>
        <taxon>Gastropoda</taxon>
        <taxon>Heterobranchia</taxon>
        <taxon>Euthyneura</taxon>
        <taxon>Panpulmonata</taxon>
        <taxon>Sacoglossa</taxon>
        <taxon>Placobranchoidea</taxon>
        <taxon>Plakobranchidae</taxon>
        <taxon>Elysia</taxon>
    </lineage>
</organism>
<comment type="caution">
    <text evidence="1">The sequence shown here is derived from an EMBL/GenBank/DDBJ whole genome shotgun (WGS) entry which is preliminary data.</text>
</comment>
<dbReference type="AlphaFoldDB" id="A0AAV4GMA7"/>
<protein>
    <submittedName>
        <fullName evidence="1">Uncharacterized protein</fullName>
    </submittedName>
</protein>
<evidence type="ECO:0000313" key="2">
    <source>
        <dbReference type="Proteomes" id="UP000762676"/>
    </source>
</evidence>
<dbReference type="Proteomes" id="UP000762676">
    <property type="component" value="Unassembled WGS sequence"/>
</dbReference>
<keyword evidence="2" id="KW-1185">Reference proteome</keyword>
<name>A0AAV4GMA7_9GAST</name>
<dbReference type="EMBL" id="BMAT01008502">
    <property type="protein sequence ID" value="GFR86597.1"/>
    <property type="molecule type" value="Genomic_DNA"/>
</dbReference>